<comment type="caution">
    <text evidence="8">The sequence shown here is derived from an EMBL/GenBank/DDBJ whole genome shotgun (WGS) entry which is preliminary data.</text>
</comment>
<feature type="domain" description="Phosphatidic acid phosphatase type 2/haloperoxidase" evidence="7">
    <location>
        <begin position="239"/>
        <end position="380"/>
    </location>
</feature>
<evidence type="ECO:0000256" key="4">
    <source>
        <dbReference type="ARBA" id="ARBA00022989"/>
    </source>
</evidence>
<evidence type="ECO:0000256" key="3">
    <source>
        <dbReference type="ARBA" id="ARBA00022692"/>
    </source>
</evidence>
<dbReference type="InterPro" id="IPR036938">
    <property type="entry name" value="PAP2/HPO_sf"/>
</dbReference>
<feature type="transmembrane region" description="Helical" evidence="6">
    <location>
        <begin position="309"/>
        <end position="328"/>
    </location>
</feature>
<protein>
    <recommendedName>
        <fullName evidence="7">Phosphatidic acid phosphatase type 2/haloperoxidase domain-containing protein</fullName>
    </recommendedName>
</protein>
<dbReference type="GO" id="GO:0006644">
    <property type="term" value="P:phospholipid metabolic process"/>
    <property type="evidence" value="ECO:0007669"/>
    <property type="project" value="InterPro"/>
</dbReference>
<evidence type="ECO:0000256" key="1">
    <source>
        <dbReference type="ARBA" id="ARBA00004141"/>
    </source>
</evidence>
<feature type="transmembrane region" description="Helical" evidence="6">
    <location>
        <begin position="232"/>
        <end position="255"/>
    </location>
</feature>
<evidence type="ECO:0000313" key="8">
    <source>
        <dbReference type="EMBL" id="KAJ6261336.1"/>
    </source>
</evidence>
<sequence length="436" mass="48907">MLRDCGEDWRAGIDIVKVACLRGTRASKHQSKSRSPTTIRRPLSPALYPLSVGLGLLDPAKGRSKKEDTCSQVAVVSRIHETPAPPSWLYHPRVHDRSVDVDIANVRISIRYLVVTAAEAGSRSQQEYESYRRRFSRLNGEILAGNGVLTGQTFNQKTYAADYLGLVILAASNASLFVVEPFHKAFTIDDPRLQFPHAEHERVPVPLLLGLSIFIPVVAILGWTTLTGRNKHFLLVSLLGLSNSMLLCTFVTDFIKQGVGRPRPDLVSRCQPREDTPHDKLVTYEVCYQTDHHTLHDGFRSFPSGHSSTSFSGLFYLTLFLCGQFFVFRPGGDLTRTMLAFSSSFLAAYIAISRLEDYRHDYADVVVGSWIGIGSAYFSYRRYFPQLASIRCNEPYHVPPEGGSGVEYEGLKNMDDEEHVNSRRLSDIEMGMRDRV</sequence>
<comment type="similarity">
    <text evidence="2">Belongs to the PA-phosphatase related phosphoesterase family.</text>
</comment>
<dbReference type="Proteomes" id="UP001221413">
    <property type="component" value="Unassembled WGS sequence"/>
</dbReference>
<keyword evidence="4 6" id="KW-1133">Transmembrane helix</keyword>
<keyword evidence="5 6" id="KW-0472">Membrane</keyword>
<evidence type="ECO:0000313" key="9">
    <source>
        <dbReference type="Proteomes" id="UP001221413"/>
    </source>
</evidence>
<dbReference type="SUPFAM" id="SSF48317">
    <property type="entry name" value="Acid phosphatase/Vanadium-dependent haloperoxidase"/>
    <property type="match status" value="1"/>
</dbReference>
<dbReference type="Gene3D" id="1.20.144.10">
    <property type="entry name" value="Phosphatidic acid phosphatase type 2/haloperoxidase"/>
    <property type="match status" value="1"/>
</dbReference>
<name>A0AAD6IZE3_DREDA</name>
<dbReference type="AlphaFoldDB" id="A0AAD6IZE3"/>
<evidence type="ECO:0000256" key="6">
    <source>
        <dbReference type="SAM" id="Phobius"/>
    </source>
</evidence>
<dbReference type="CDD" id="cd03390">
    <property type="entry name" value="PAP2_containing_1_like"/>
    <property type="match status" value="1"/>
</dbReference>
<reference evidence="8" key="1">
    <citation type="submission" date="2023-01" db="EMBL/GenBank/DDBJ databases">
        <title>The chitinases involved in constricting ring structure development in the nematode-trapping fungus Drechslerella dactyloides.</title>
        <authorList>
            <person name="Wang R."/>
            <person name="Zhang L."/>
            <person name="Tang P."/>
            <person name="Li S."/>
            <person name="Liang L."/>
        </authorList>
    </citation>
    <scope>NUCLEOTIDE SEQUENCE</scope>
    <source>
        <strain evidence="8">YMF1.00031</strain>
    </source>
</reference>
<keyword evidence="9" id="KW-1185">Reference proteome</keyword>
<dbReference type="PANTHER" id="PTHR10165:SF35">
    <property type="entry name" value="RE23632P"/>
    <property type="match status" value="1"/>
</dbReference>
<comment type="subcellular location">
    <subcellularLocation>
        <location evidence="1">Membrane</location>
        <topology evidence="1">Multi-pass membrane protein</topology>
    </subcellularLocation>
</comment>
<dbReference type="GO" id="GO:0008195">
    <property type="term" value="F:phosphatidate phosphatase activity"/>
    <property type="evidence" value="ECO:0007669"/>
    <property type="project" value="TreeGrafter"/>
</dbReference>
<dbReference type="EMBL" id="JAQGDS010000004">
    <property type="protein sequence ID" value="KAJ6261336.1"/>
    <property type="molecule type" value="Genomic_DNA"/>
</dbReference>
<evidence type="ECO:0000256" key="5">
    <source>
        <dbReference type="ARBA" id="ARBA00023136"/>
    </source>
</evidence>
<keyword evidence="3 6" id="KW-0812">Transmembrane</keyword>
<feature type="transmembrane region" description="Helical" evidence="6">
    <location>
        <begin position="163"/>
        <end position="182"/>
    </location>
</feature>
<gene>
    <name evidence="8" type="ORF">Dda_4005</name>
</gene>
<dbReference type="SMART" id="SM00014">
    <property type="entry name" value="acidPPc"/>
    <property type="match status" value="1"/>
</dbReference>
<dbReference type="GO" id="GO:0046839">
    <property type="term" value="P:phospholipid dephosphorylation"/>
    <property type="evidence" value="ECO:0007669"/>
    <property type="project" value="TreeGrafter"/>
</dbReference>
<feature type="transmembrane region" description="Helical" evidence="6">
    <location>
        <begin position="203"/>
        <end position="226"/>
    </location>
</feature>
<proteinExistence type="inferred from homology"/>
<evidence type="ECO:0000259" key="7">
    <source>
        <dbReference type="SMART" id="SM00014"/>
    </source>
</evidence>
<dbReference type="Pfam" id="PF01569">
    <property type="entry name" value="PAP2"/>
    <property type="match status" value="1"/>
</dbReference>
<dbReference type="PANTHER" id="PTHR10165">
    <property type="entry name" value="LIPID PHOSPHATE PHOSPHATASE"/>
    <property type="match status" value="1"/>
</dbReference>
<accession>A0AAD6IZE3</accession>
<dbReference type="InterPro" id="IPR000326">
    <property type="entry name" value="PAP2/HPO"/>
</dbReference>
<evidence type="ECO:0000256" key="2">
    <source>
        <dbReference type="ARBA" id="ARBA00008816"/>
    </source>
</evidence>
<dbReference type="InterPro" id="IPR043216">
    <property type="entry name" value="PAP-like"/>
</dbReference>
<dbReference type="GO" id="GO:0016020">
    <property type="term" value="C:membrane"/>
    <property type="evidence" value="ECO:0007669"/>
    <property type="project" value="UniProtKB-SubCell"/>
</dbReference>
<organism evidence="8 9">
    <name type="scientific">Drechslerella dactyloides</name>
    <name type="common">Nematode-trapping fungus</name>
    <name type="synonym">Arthrobotrys dactyloides</name>
    <dbReference type="NCBI Taxonomy" id="74499"/>
    <lineage>
        <taxon>Eukaryota</taxon>
        <taxon>Fungi</taxon>
        <taxon>Dikarya</taxon>
        <taxon>Ascomycota</taxon>
        <taxon>Pezizomycotina</taxon>
        <taxon>Orbiliomycetes</taxon>
        <taxon>Orbiliales</taxon>
        <taxon>Orbiliaceae</taxon>
        <taxon>Drechslerella</taxon>
    </lineage>
</organism>